<dbReference type="PROSITE" id="PS51462">
    <property type="entry name" value="NUDIX"/>
    <property type="match status" value="1"/>
</dbReference>
<dbReference type="EMBL" id="JAVFKD010000002">
    <property type="protein sequence ID" value="KAK5997573.1"/>
    <property type="molecule type" value="Genomic_DNA"/>
</dbReference>
<proteinExistence type="predicted"/>
<dbReference type="Proteomes" id="UP001338125">
    <property type="component" value="Unassembled WGS sequence"/>
</dbReference>
<organism evidence="3 4">
    <name type="scientific">Cladobotryum mycophilum</name>
    <dbReference type="NCBI Taxonomy" id="491253"/>
    <lineage>
        <taxon>Eukaryota</taxon>
        <taxon>Fungi</taxon>
        <taxon>Dikarya</taxon>
        <taxon>Ascomycota</taxon>
        <taxon>Pezizomycotina</taxon>
        <taxon>Sordariomycetes</taxon>
        <taxon>Hypocreomycetidae</taxon>
        <taxon>Hypocreales</taxon>
        <taxon>Hypocreaceae</taxon>
        <taxon>Cladobotryum</taxon>
    </lineage>
</organism>
<dbReference type="Gene3D" id="3.90.79.10">
    <property type="entry name" value="Nucleoside Triphosphate Pyrophosphohydrolase"/>
    <property type="match status" value="1"/>
</dbReference>
<evidence type="ECO:0000259" key="2">
    <source>
        <dbReference type="PROSITE" id="PS51462"/>
    </source>
</evidence>
<comment type="caution">
    <text evidence="3">The sequence shown here is derived from an EMBL/GenBank/DDBJ whole genome shotgun (WGS) entry which is preliminary data.</text>
</comment>
<dbReference type="CDD" id="cd02883">
    <property type="entry name" value="NUDIX_Hydrolase"/>
    <property type="match status" value="1"/>
</dbReference>
<reference evidence="3 4" key="1">
    <citation type="submission" date="2024-01" db="EMBL/GenBank/DDBJ databases">
        <title>Complete genome of Cladobotryum mycophilum ATHUM6906.</title>
        <authorList>
            <person name="Christinaki A.C."/>
            <person name="Myridakis A.I."/>
            <person name="Kouvelis V.N."/>
        </authorList>
    </citation>
    <scope>NUCLEOTIDE SEQUENCE [LARGE SCALE GENOMIC DNA]</scope>
    <source>
        <strain evidence="3 4">ATHUM6906</strain>
    </source>
</reference>
<dbReference type="Pfam" id="PF00293">
    <property type="entry name" value="NUDIX"/>
    <property type="match status" value="1"/>
</dbReference>
<feature type="region of interest" description="Disordered" evidence="1">
    <location>
        <begin position="71"/>
        <end position="93"/>
    </location>
</feature>
<feature type="compositionally biased region" description="Pro residues" evidence="1">
    <location>
        <begin position="72"/>
        <end position="92"/>
    </location>
</feature>
<evidence type="ECO:0000313" key="3">
    <source>
        <dbReference type="EMBL" id="KAK5997573.1"/>
    </source>
</evidence>
<dbReference type="InterPro" id="IPR015797">
    <property type="entry name" value="NUDIX_hydrolase-like_dom_sf"/>
</dbReference>
<evidence type="ECO:0000256" key="1">
    <source>
        <dbReference type="SAM" id="MobiDB-lite"/>
    </source>
</evidence>
<name>A0ABR0SZH4_9HYPO</name>
<dbReference type="SUPFAM" id="SSF55811">
    <property type="entry name" value="Nudix"/>
    <property type="match status" value="1"/>
</dbReference>
<evidence type="ECO:0000313" key="4">
    <source>
        <dbReference type="Proteomes" id="UP001338125"/>
    </source>
</evidence>
<feature type="domain" description="Nudix hydrolase" evidence="2">
    <location>
        <begin position="77"/>
        <end position="245"/>
    </location>
</feature>
<protein>
    <recommendedName>
        <fullName evidence="2">Nudix hydrolase domain-containing protein</fullName>
    </recommendedName>
</protein>
<sequence length="269" mass="29468">MSSNEQLNSTTAPAHTNGIDFLSLGSNTNNNIQVWPFDSSQSLSSLTAPLPAFLSSYPHITNFMTATLIFQSPPPPPHPLTAPSPPAAPPSEPKVLLLRRAPTDSYPLSWELPGGSVDPTDPSILSAAARELWEETSLQADHFSACLGMLPGDIIAPEPEVVDWGVLPEKDDAKEEETAQGIKIITFGETGQVWGKITLLADVRDTRDVNIRPDEHMEWAWVSEREVLTGWLGGEKGEEKEKRVLGLVSASVRSQILEAFRLKREEKKN</sequence>
<dbReference type="PANTHER" id="PTHR43736:SF1">
    <property type="entry name" value="DIHYDRONEOPTERIN TRIPHOSPHATE DIPHOSPHATASE"/>
    <property type="match status" value="1"/>
</dbReference>
<gene>
    <name evidence="3" type="ORF">PT974_02936</name>
</gene>
<accession>A0ABR0SZH4</accession>
<dbReference type="PANTHER" id="PTHR43736">
    <property type="entry name" value="ADP-RIBOSE PYROPHOSPHATASE"/>
    <property type="match status" value="1"/>
</dbReference>
<dbReference type="InterPro" id="IPR000086">
    <property type="entry name" value="NUDIX_hydrolase_dom"/>
</dbReference>
<keyword evidence="4" id="KW-1185">Reference proteome</keyword>